<accession>A0A428EHQ5</accession>
<gene>
    <name evidence="1" type="ORF">D8836_09840</name>
</gene>
<comment type="caution">
    <text evidence="1">The sequence shown here is derived from an EMBL/GenBank/DDBJ whole genome shotgun (WGS) entry which is preliminary data.</text>
</comment>
<evidence type="ECO:0000313" key="1">
    <source>
        <dbReference type="EMBL" id="RSJ10178.1"/>
    </source>
</evidence>
<dbReference type="RefSeq" id="WP_125393934.1">
    <property type="nucleotide sequence ID" value="NZ_RJOH01000027.1"/>
</dbReference>
<protein>
    <submittedName>
        <fullName evidence="1">Uncharacterized protein</fullName>
    </submittedName>
</protein>
<sequence>MITELQSTRYIVVSFLIREMEIDIVEALTIMAELEKSGLVQLESSGDLILKELGRAHKIPSSESVSD</sequence>
<evidence type="ECO:0000313" key="2">
    <source>
        <dbReference type="Proteomes" id="UP000267438"/>
    </source>
</evidence>
<name>A0A428EHQ5_STRMT</name>
<proteinExistence type="predicted"/>
<dbReference type="Proteomes" id="UP000267438">
    <property type="component" value="Unassembled WGS sequence"/>
</dbReference>
<dbReference type="AlphaFoldDB" id="A0A428EHQ5"/>
<dbReference type="EMBL" id="RJOH01000027">
    <property type="protein sequence ID" value="RSJ10178.1"/>
    <property type="molecule type" value="Genomic_DNA"/>
</dbReference>
<organism evidence="1 2">
    <name type="scientific">Streptococcus mitis</name>
    <dbReference type="NCBI Taxonomy" id="28037"/>
    <lineage>
        <taxon>Bacteria</taxon>
        <taxon>Bacillati</taxon>
        <taxon>Bacillota</taxon>
        <taxon>Bacilli</taxon>
        <taxon>Lactobacillales</taxon>
        <taxon>Streptococcaceae</taxon>
        <taxon>Streptococcus</taxon>
        <taxon>Streptococcus mitis group</taxon>
    </lineage>
</organism>
<reference evidence="1 2" key="1">
    <citation type="submission" date="2018-11" db="EMBL/GenBank/DDBJ databases">
        <title>Species Designations Belie Phenotypic and Genotypic Heterogeneity in Oral Streptococci.</title>
        <authorList>
            <person name="Velsko I."/>
        </authorList>
    </citation>
    <scope>NUCLEOTIDE SEQUENCE [LARGE SCALE GENOMIC DNA]</scope>
    <source>
        <strain evidence="1 2">BCC06</strain>
    </source>
</reference>